<dbReference type="AlphaFoldDB" id="A0A3P7NIW0"/>
<evidence type="ECO:0000256" key="1">
    <source>
        <dbReference type="SAM" id="MobiDB-lite"/>
    </source>
</evidence>
<name>A0A3P7NIW0_DIBLA</name>
<evidence type="ECO:0000313" key="2">
    <source>
        <dbReference type="EMBL" id="VDN42724.1"/>
    </source>
</evidence>
<keyword evidence="3" id="KW-1185">Reference proteome</keyword>
<reference evidence="2 3" key="1">
    <citation type="submission" date="2018-11" db="EMBL/GenBank/DDBJ databases">
        <authorList>
            <consortium name="Pathogen Informatics"/>
        </authorList>
    </citation>
    <scope>NUCLEOTIDE SEQUENCE [LARGE SCALE GENOMIC DNA]</scope>
</reference>
<feature type="region of interest" description="Disordered" evidence="1">
    <location>
        <begin position="1"/>
        <end position="23"/>
    </location>
</feature>
<dbReference type="EMBL" id="UYRU01105494">
    <property type="protein sequence ID" value="VDN42724.1"/>
    <property type="molecule type" value="Genomic_DNA"/>
</dbReference>
<protein>
    <submittedName>
        <fullName evidence="2">Uncharacterized protein</fullName>
    </submittedName>
</protein>
<organism evidence="2 3">
    <name type="scientific">Dibothriocephalus latus</name>
    <name type="common">Fish tapeworm</name>
    <name type="synonym">Diphyllobothrium latum</name>
    <dbReference type="NCBI Taxonomy" id="60516"/>
    <lineage>
        <taxon>Eukaryota</taxon>
        <taxon>Metazoa</taxon>
        <taxon>Spiralia</taxon>
        <taxon>Lophotrochozoa</taxon>
        <taxon>Platyhelminthes</taxon>
        <taxon>Cestoda</taxon>
        <taxon>Eucestoda</taxon>
        <taxon>Diphyllobothriidea</taxon>
        <taxon>Diphyllobothriidae</taxon>
        <taxon>Dibothriocephalus</taxon>
    </lineage>
</organism>
<gene>
    <name evidence="2" type="ORF">DILT_LOCUS18893</name>
</gene>
<dbReference type="Proteomes" id="UP000281553">
    <property type="component" value="Unassembled WGS sequence"/>
</dbReference>
<proteinExistence type="predicted"/>
<evidence type="ECO:0000313" key="3">
    <source>
        <dbReference type="Proteomes" id="UP000281553"/>
    </source>
</evidence>
<accession>A0A3P7NIW0</accession>
<sequence length="57" mass="5828">MTTVKSSTNRSRARGPAPPAPAFRASVVSASPATRACCASEKRIIAATIAVRMAPSV</sequence>